<reference evidence="1 2" key="1">
    <citation type="submission" date="2020-06" db="EMBL/GenBank/DDBJ databases">
        <title>High-quality draft genome of sulfate reducer Desulfobacter latus type strain AcrS2 isolated from marine sediment.</title>
        <authorList>
            <person name="Hoppe M."/>
            <person name="Larsen C.K."/>
            <person name="Marshall I.P.G."/>
            <person name="Schramm A."/>
            <person name="Marietou A.G."/>
        </authorList>
    </citation>
    <scope>NUCLEOTIDE SEQUENCE [LARGE SCALE GENOMIC DNA]</scope>
    <source>
        <strain evidence="1 2">AcRS2</strain>
    </source>
</reference>
<accession>A0A850TH00</accession>
<dbReference type="EMBL" id="JACADJ010000125">
    <property type="protein sequence ID" value="NWH06846.1"/>
    <property type="molecule type" value="Genomic_DNA"/>
</dbReference>
<proteinExistence type="predicted"/>
<evidence type="ECO:0000313" key="2">
    <source>
        <dbReference type="Proteomes" id="UP000553343"/>
    </source>
</evidence>
<protein>
    <submittedName>
        <fullName evidence="1">Uncharacterized protein</fullName>
    </submittedName>
</protein>
<dbReference type="Proteomes" id="UP000553343">
    <property type="component" value="Unassembled WGS sequence"/>
</dbReference>
<keyword evidence="2" id="KW-1185">Reference proteome</keyword>
<sequence>MASFRVVYRDGSVAKNKKVTISVDGGGMAEGFTDSRGYVTIGTSGTYGKIFINGKTVHNGSLNIGEVRIN</sequence>
<gene>
    <name evidence="1" type="ORF">HXW94_18000</name>
</gene>
<comment type="caution">
    <text evidence="1">The sequence shown here is derived from an EMBL/GenBank/DDBJ whole genome shotgun (WGS) entry which is preliminary data.</text>
</comment>
<dbReference type="RefSeq" id="WP_178368294.1">
    <property type="nucleotide sequence ID" value="NZ_JACADJ010000125.1"/>
</dbReference>
<dbReference type="AlphaFoldDB" id="A0A850TH00"/>
<organism evidence="1 2">
    <name type="scientific">Desulfobacter latus</name>
    <dbReference type="NCBI Taxonomy" id="2292"/>
    <lineage>
        <taxon>Bacteria</taxon>
        <taxon>Pseudomonadati</taxon>
        <taxon>Thermodesulfobacteriota</taxon>
        <taxon>Desulfobacteria</taxon>
        <taxon>Desulfobacterales</taxon>
        <taxon>Desulfobacteraceae</taxon>
        <taxon>Desulfobacter</taxon>
    </lineage>
</organism>
<name>A0A850TH00_9BACT</name>
<evidence type="ECO:0000313" key="1">
    <source>
        <dbReference type="EMBL" id="NWH06846.1"/>
    </source>
</evidence>